<evidence type="ECO:0000259" key="1">
    <source>
        <dbReference type="Pfam" id="PF12937"/>
    </source>
</evidence>
<protein>
    <recommendedName>
        <fullName evidence="1">F-box domain-containing protein</fullName>
    </recommendedName>
</protein>
<organism evidence="2 3">
    <name type="scientific">Somion occarium</name>
    <dbReference type="NCBI Taxonomy" id="3059160"/>
    <lineage>
        <taxon>Eukaryota</taxon>
        <taxon>Fungi</taxon>
        <taxon>Dikarya</taxon>
        <taxon>Basidiomycota</taxon>
        <taxon>Agaricomycotina</taxon>
        <taxon>Agaricomycetes</taxon>
        <taxon>Polyporales</taxon>
        <taxon>Cerrenaceae</taxon>
        <taxon>Somion</taxon>
    </lineage>
</organism>
<evidence type="ECO:0000313" key="3">
    <source>
        <dbReference type="Proteomes" id="UP001497453"/>
    </source>
</evidence>
<gene>
    <name evidence="2" type="ORF">GFSPODELE1_LOCUS2257</name>
</gene>
<dbReference type="Gene3D" id="1.20.1280.50">
    <property type="match status" value="1"/>
</dbReference>
<proteinExistence type="predicted"/>
<evidence type="ECO:0000313" key="2">
    <source>
        <dbReference type="EMBL" id="CAL1698664.1"/>
    </source>
</evidence>
<dbReference type="InterPro" id="IPR036047">
    <property type="entry name" value="F-box-like_dom_sf"/>
</dbReference>
<dbReference type="SUPFAM" id="SSF52047">
    <property type="entry name" value="RNI-like"/>
    <property type="match status" value="1"/>
</dbReference>
<feature type="domain" description="F-box" evidence="1">
    <location>
        <begin position="17"/>
        <end position="69"/>
    </location>
</feature>
<dbReference type="EMBL" id="OZ037953">
    <property type="protein sequence ID" value="CAL1698664.1"/>
    <property type="molecule type" value="Genomic_DNA"/>
</dbReference>
<dbReference type="InterPro" id="IPR001810">
    <property type="entry name" value="F-box_dom"/>
</dbReference>
<dbReference type="InterPro" id="IPR032675">
    <property type="entry name" value="LRR_dom_sf"/>
</dbReference>
<dbReference type="Gene3D" id="3.80.10.10">
    <property type="entry name" value="Ribonuclease Inhibitor"/>
    <property type="match status" value="1"/>
</dbReference>
<keyword evidence="3" id="KW-1185">Reference proteome</keyword>
<accession>A0ABP1CVW4</accession>
<sequence>MDISVESSNSSFPPSHISQLPPELLTKIFLHLADAFRHGRLQYNWLTVIRVCRFWHDAALGCPSLWAFVDTSYPVERIKMLLERSGQVPLIVKPRFAYRPRDERLIDEGILALVLQEVPRIMKLEIMITESLATKLAMAQYSSLRSLCLKNAAVDAEMDTDHEKTHSPLNLDVPQLRSLKVYGFKFWEAKTLFRPSLRKLVLNGTGYPPLREVSECIRALPLLSSLDLVRFDTLDDGGTIYPRDYKPVNLHHLQRLHVNGSQCYSQFLHNLEIAPGASVSLRTSTCGMADEAEHIDSMIYDAKRFCGLPNNSVVRPSSRTLRSVVVIYSPNSYLFQNATVDIEGWDVVFPCDIFSRALKGPWSTSPTIYSSQRHIFRHK</sequence>
<dbReference type="SUPFAM" id="SSF81383">
    <property type="entry name" value="F-box domain"/>
    <property type="match status" value="1"/>
</dbReference>
<dbReference type="Proteomes" id="UP001497453">
    <property type="component" value="Chromosome 10"/>
</dbReference>
<dbReference type="Pfam" id="PF12937">
    <property type="entry name" value="F-box-like"/>
    <property type="match status" value="1"/>
</dbReference>
<name>A0ABP1CVW4_9APHY</name>
<reference evidence="3" key="1">
    <citation type="submission" date="2024-04" db="EMBL/GenBank/DDBJ databases">
        <authorList>
            <person name="Shaw F."/>
            <person name="Minotto A."/>
        </authorList>
    </citation>
    <scope>NUCLEOTIDE SEQUENCE [LARGE SCALE GENOMIC DNA]</scope>
</reference>